<dbReference type="NCBIfam" id="TIGR01400">
    <property type="entry name" value="fliR"/>
    <property type="match status" value="1"/>
</dbReference>
<evidence type="ECO:0000256" key="4">
    <source>
        <dbReference type="ARBA" id="ARBA00022475"/>
    </source>
</evidence>
<comment type="function">
    <text evidence="1 10">Role in flagellar biosynthesis.</text>
</comment>
<keyword evidence="5 10" id="KW-0812">Transmembrane</keyword>
<keyword evidence="12" id="KW-1185">Reference proteome</keyword>
<dbReference type="InterPro" id="IPR002010">
    <property type="entry name" value="T3SS_IM_R"/>
</dbReference>
<feature type="transmembrane region" description="Helical" evidence="10">
    <location>
        <begin position="179"/>
        <end position="201"/>
    </location>
</feature>
<reference evidence="11 12" key="1">
    <citation type="journal article" date="2020" name="Microorganisms">
        <title>Osmotic Adaptation and Compatible Solute Biosynthesis of Phototrophic Bacteria as Revealed from Genome Analyses.</title>
        <authorList>
            <person name="Imhoff J.F."/>
            <person name="Rahn T."/>
            <person name="Kunzel S."/>
            <person name="Keller A."/>
            <person name="Neulinger S.C."/>
        </authorList>
    </citation>
    <scope>NUCLEOTIDE SEQUENCE [LARGE SCALE GENOMIC DNA]</scope>
    <source>
        <strain evidence="11 12">DSM 15116</strain>
    </source>
</reference>
<dbReference type="EMBL" id="NRSH01000097">
    <property type="protein sequence ID" value="MBK1727085.1"/>
    <property type="molecule type" value="Genomic_DNA"/>
</dbReference>
<proteinExistence type="inferred from homology"/>
<evidence type="ECO:0000256" key="2">
    <source>
        <dbReference type="ARBA" id="ARBA00009772"/>
    </source>
</evidence>
<evidence type="ECO:0000256" key="6">
    <source>
        <dbReference type="ARBA" id="ARBA00022989"/>
    </source>
</evidence>
<dbReference type="PANTHER" id="PTHR30065:SF8">
    <property type="entry name" value="FLAGELLAR BIOSYNTHETIC PROTEIN FLIR"/>
    <property type="match status" value="1"/>
</dbReference>
<evidence type="ECO:0000313" key="12">
    <source>
        <dbReference type="Proteomes" id="UP000738126"/>
    </source>
</evidence>
<evidence type="ECO:0000313" key="11">
    <source>
        <dbReference type="EMBL" id="MBK1727085.1"/>
    </source>
</evidence>
<keyword evidence="8 10" id="KW-0975">Bacterial flagellum</keyword>
<comment type="similarity">
    <text evidence="2 10">Belongs to the FliR/MopE/SpaR family.</text>
</comment>
<evidence type="ECO:0000256" key="10">
    <source>
        <dbReference type="RuleBase" id="RU362071"/>
    </source>
</evidence>
<keyword evidence="4 10" id="KW-1003">Cell membrane</keyword>
<gene>
    <name evidence="11" type="primary">fliR</name>
    <name evidence="11" type="ORF">CKO13_08635</name>
</gene>
<evidence type="ECO:0000256" key="3">
    <source>
        <dbReference type="ARBA" id="ARBA00021717"/>
    </source>
</evidence>
<accession>A0ABS1E6F5</accession>
<dbReference type="InterPro" id="IPR006303">
    <property type="entry name" value="FliR"/>
</dbReference>
<evidence type="ECO:0000256" key="1">
    <source>
        <dbReference type="ARBA" id="ARBA00002578"/>
    </source>
</evidence>
<dbReference type="PANTHER" id="PTHR30065">
    <property type="entry name" value="FLAGELLAR BIOSYNTHETIC PROTEIN FLIR"/>
    <property type="match status" value="1"/>
</dbReference>
<dbReference type="Proteomes" id="UP000738126">
    <property type="component" value="Unassembled WGS sequence"/>
</dbReference>
<dbReference type="RefSeq" id="WP_200259642.1">
    <property type="nucleotide sequence ID" value="NZ_NRSH01000097.1"/>
</dbReference>
<evidence type="ECO:0000256" key="5">
    <source>
        <dbReference type="ARBA" id="ARBA00022692"/>
    </source>
</evidence>
<keyword evidence="11" id="KW-0966">Cell projection</keyword>
<feature type="transmembrane region" description="Helical" evidence="10">
    <location>
        <begin position="15"/>
        <end position="32"/>
    </location>
</feature>
<evidence type="ECO:0000256" key="9">
    <source>
        <dbReference type="NCBIfam" id="TIGR01400"/>
    </source>
</evidence>
<feature type="transmembrane region" description="Helical" evidence="10">
    <location>
        <begin position="78"/>
        <end position="108"/>
    </location>
</feature>
<comment type="caution">
    <text evidence="11">The sequence shown here is derived from an EMBL/GenBank/DDBJ whole genome shotgun (WGS) entry which is preliminary data.</text>
</comment>
<keyword evidence="11" id="KW-0969">Cilium</keyword>
<name>A0ABS1E6F5_9GAMM</name>
<feature type="transmembrane region" description="Helical" evidence="10">
    <location>
        <begin position="213"/>
        <end position="237"/>
    </location>
</feature>
<feature type="transmembrane region" description="Helical" evidence="10">
    <location>
        <begin position="128"/>
        <end position="151"/>
    </location>
</feature>
<protein>
    <recommendedName>
        <fullName evidence="3 9">Flagellar biosynthetic protein FliR</fullName>
    </recommendedName>
</protein>
<comment type="subcellular location">
    <subcellularLocation>
        <location evidence="10">Cell membrane</location>
        <topology evidence="10">Multi-pass membrane protein</topology>
    </subcellularLocation>
    <subcellularLocation>
        <location evidence="10">Bacterial flagellum basal body</location>
    </subcellularLocation>
</comment>
<keyword evidence="11" id="KW-0282">Flagellum</keyword>
<dbReference type="Pfam" id="PF01311">
    <property type="entry name" value="Bac_export_1"/>
    <property type="match status" value="1"/>
</dbReference>
<feature type="transmembrane region" description="Helical" evidence="10">
    <location>
        <begin position="39"/>
        <end position="58"/>
    </location>
</feature>
<sequence>MELTFAEIAAWVGQFMYPLTRVGAAALVAPVFGNNLLPLRIRVFLGVVLTVAVMPAVGEIPQVNPLAPEGLLVAGQEVLVGLIIGFVLALALNTVVIAGESVALAMGLGFATMVDPQTGMSVPVISQFLLVLATLLFLIVGGHLMIVQLLAESFSAVPVGALSLERSDLWGVVSWGTQMYAGAVLIALPMVTVMLVINLSLGVMTRAAPQMNVFSVGLPMTILVGGVLLPVLLFPALPTRMAGIWQEAYDTIGALLGMPAVAGG</sequence>
<keyword evidence="7 10" id="KW-0472">Membrane</keyword>
<evidence type="ECO:0000256" key="7">
    <source>
        <dbReference type="ARBA" id="ARBA00023136"/>
    </source>
</evidence>
<evidence type="ECO:0000256" key="8">
    <source>
        <dbReference type="ARBA" id="ARBA00023143"/>
    </source>
</evidence>
<dbReference type="PRINTS" id="PR00953">
    <property type="entry name" value="TYPE3IMRPROT"/>
</dbReference>
<organism evidence="11 12">
    <name type="scientific">Halorhodospira neutriphila</name>
    <dbReference type="NCBI Taxonomy" id="168379"/>
    <lineage>
        <taxon>Bacteria</taxon>
        <taxon>Pseudomonadati</taxon>
        <taxon>Pseudomonadota</taxon>
        <taxon>Gammaproteobacteria</taxon>
        <taxon>Chromatiales</taxon>
        <taxon>Ectothiorhodospiraceae</taxon>
        <taxon>Halorhodospira</taxon>
    </lineage>
</organism>
<keyword evidence="6 10" id="KW-1133">Transmembrane helix</keyword>